<gene>
    <name evidence="2" type="ORF">GSTENG00030556001</name>
</gene>
<proteinExistence type="predicted"/>
<comment type="caution">
    <text evidence="2">The sequence shown here is derived from an EMBL/GenBank/DDBJ whole genome shotgun (WGS) entry which is preliminary data.</text>
</comment>
<feature type="region of interest" description="Disordered" evidence="1">
    <location>
        <begin position="21"/>
        <end position="42"/>
    </location>
</feature>
<accession>Q4RQL1</accession>
<name>Q4RQL1_TETNG</name>
<protein>
    <submittedName>
        <fullName evidence="2">(spotted green pufferfish) hypothetical protein</fullName>
    </submittedName>
</protein>
<organism evidence="2">
    <name type="scientific">Tetraodon nigroviridis</name>
    <name type="common">Spotted green pufferfish</name>
    <name type="synonym">Chelonodon nigroviridis</name>
    <dbReference type="NCBI Taxonomy" id="99883"/>
    <lineage>
        <taxon>Eukaryota</taxon>
        <taxon>Metazoa</taxon>
        <taxon>Chordata</taxon>
        <taxon>Craniata</taxon>
        <taxon>Vertebrata</taxon>
        <taxon>Euteleostomi</taxon>
        <taxon>Actinopterygii</taxon>
        <taxon>Neopterygii</taxon>
        <taxon>Teleostei</taxon>
        <taxon>Neoteleostei</taxon>
        <taxon>Acanthomorphata</taxon>
        <taxon>Eupercaria</taxon>
        <taxon>Tetraodontiformes</taxon>
        <taxon>Tetradontoidea</taxon>
        <taxon>Tetraodontidae</taxon>
        <taxon>Tetraodon</taxon>
    </lineage>
</organism>
<dbReference type="OrthoDB" id="10563620at2759"/>
<dbReference type="KEGG" id="tng:GSTEN00030556G001"/>
<dbReference type="AlphaFoldDB" id="Q4RQL1"/>
<evidence type="ECO:0000313" key="2">
    <source>
        <dbReference type="EMBL" id="CAG09321.1"/>
    </source>
</evidence>
<reference evidence="2" key="1">
    <citation type="journal article" date="2004" name="Nature">
        <title>Genome duplication in the teleost fish Tetraodon nigroviridis reveals the early vertebrate proto-karyotype.</title>
        <authorList>
            <person name="Jaillon O."/>
            <person name="Aury J.-M."/>
            <person name="Brunet F."/>
            <person name="Petit J.-L."/>
            <person name="Stange-Thomann N."/>
            <person name="Mauceli E."/>
            <person name="Bouneau L."/>
            <person name="Fischer C."/>
            <person name="Ozouf-Costaz C."/>
            <person name="Bernot A."/>
            <person name="Nicaud S."/>
            <person name="Jaffe D."/>
            <person name="Fisher S."/>
            <person name="Lutfalla G."/>
            <person name="Dossat C."/>
            <person name="Segurens B."/>
            <person name="Dasilva C."/>
            <person name="Salanoubat M."/>
            <person name="Levy M."/>
            <person name="Boudet N."/>
            <person name="Castellano S."/>
            <person name="Anthouard V."/>
            <person name="Jubin C."/>
            <person name="Castelli V."/>
            <person name="Katinka M."/>
            <person name="Vacherie B."/>
            <person name="Biemont C."/>
            <person name="Skalli Z."/>
            <person name="Cattolico L."/>
            <person name="Poulain J."/>
            <person name="De Berardinis V."/>
            <person name="Cruaud C."/>
            <person name="Duprat S."/>
            <person name="Brottier P."/>
            <person name="Coutanceau J.-P."/>
            <person name="Gouzy J."/>
            <person name="Parra G."/>
            <person name="Lardier G."/>
            <person name="Chapple C."/>
            <person name="McKernan K.J."/>
            <person name="McEwan P."/>
            <person name="Bosak S."/>
            <person name="Kellis M."/>
            <person name="Volff J.-N."/>
            <person name="Guigo R."/>
            <person name="Zody M.C."/>
            <person name="Mesirov J."/>
            <person name="Lindblad-Toh K."/>
            <person name="Birren B."/>
            <person name="Nusbaum C."/>
            <person name="Kahn D."/>
            <person name="Robinson-Rechavi M."/>
            <person name="Laudet V."/>
            <person name="Schachter V."/>
            <person name="Quetier F."/>
            <person name="Saurin W."/>
            <person name="Scarpelli C."/>
            <person name="Wincker P."/>
            <person name="Lander E.S."/>
            <person name="Weissenbach J."/>
            <person name="Roest Crollius H."/>
        </authorList>
    </citation>
    <scope>NUCLEOTIDE SEQUENCE [LARGE SCALE GENOMIC DNA]</scope>
</reference>
<dbReference type="EMBL" id="CAAE01015004">
    <property type="protein sequence ID" value="CAG09321.1"/>
    <property type="molecule type" value="Genomic_DNA"/>
</dbReference>
<reference evidence="2" key="2">
    <citation type="submission" date="2004-02" db="EMBL/GenBank/DDBJ databases">
        <authorList>
            <consortium name="Genoscope"/>
            <consortium name="Whitehead Institute Centre for Genome Research"/>
        </authorList>
    </citation>
    <scope>NUCLEOTIDE SEQUENCE</scope>
</reference>
<evidence type="ECO:0000256" key="1">
    <source>
        <dbReference type="SAM" id="MobiDB-lite"/>
    </source>
</evidence>
<sequence length="147" mass="17178">MDQCVEYVYILSANFTQRRRRVGGRHKPLPPDDEAHPSRSSLPVCDQSQRLKLPGRRQLDEMWYPPDYWEKEALKYFRFSSILMTAADRCSKRRLPGLVSSLYSRQLTHPHYITIRLPLKVILPEHNHTQSKPQTSYITETVNSPGV</sequence>